<dbReference type="GO" id="GO:0070530">
    <property type="term" value="F:K63-linked polyubiquitin modification-dependent protein binding"/>
    <property type="evidence" value="ECO:0007669"/>
    <property type="project" value="TreeGrafter"/>
</dbReference>
<feature type="compositionally biased region" description="Basic and acidic residues" evidence="8">
    <location>
        <begin position="104"/>
        <end position="115"/>
    </location>
</feature>
<dbReference type="InterPro" id="IPR026254">
    <property type="entry name" value="RNF31-like"/>
</dbReference>
<feature type="compositionally biased region" description="Basic and acidic residues" evidence="8">
    <location>
        <begin position="567"/>
        <end position="581"/>
    </location>
</feature>
<evidence type="ECO:0000256" key="5">
    <source>
        <dbReference type="ARBA" id="ARBA00022786"/>
    </source>
</evidence>
<dbReference type="Proteomes" id="UP001054945">
    <property type="component" value="Unassembled WGS sequence"/>
</dbReference>
<feature type="region of interest" description="Disordered" evidence="8">
    <location>
        <begin position="663"/>
        <end position="691"/>
    </location>
</feature>
<name>A0AAV4XGK5_CAEEX</name>
<evidence type="ECO:0000256" key="4">
    <source>
        <dbReference type="ARBA" id="ARBA00022771"/>
    </source>
</evidence>
<evidence type="ECO:0000256" key="3">
    <source>
        <dbReference type="ARBA" id="ARBA00022737"/>
    </source>
</evidence>
<feature type="domain" description="RING-type" evidence="10">
    <location>
        <begin position="749"/>
        <end position="953"/>
    </location>
</feature>
<dbReference type="GO" id="GO:0008270">
    <property type="term" value="F:zinc ion binding"/>
    <property type="evidence" value="ECO:0007669"/>
    <property type="project" value="UniProtKB-KW"/>
</dbReference>
<dbReference type="PANTHER" id="PTHR16004">
    <property type="entry name" value="RING FINGER PROTEIN 31-RELATED"/>
    <property type="match status" value="1"/>
</dbReference>
<dbReference type="GO" id="GO:0036435">
    <property type="term" value="F:K48-linked polyubiquitin modification-dependent protein binding"/>
    <property type="evidence" value="ECO:0007669"/>
    <property type="project" value="TreeGrafter"/>
</dbReference>
<evidence type="ECO:0000256" key="6">
    <source>
        <dbReference type="ARBA" id="ARBA00022833"/>
    </source>
</evidence>
<dbReference type="PROSITE" id="PS51873">
    <property type="entry name" value="TRIAD"/>
    <property type="match status" value="1"/>
</dbReference>
<dbReference type="InterPro" id="IPR001841">
    <property type="entry name" value="Znf_RING"/>
</dbReference>
<keyword evidence="4 7" id="KW-0863">Zinc-finger</keyword>
<dbReference type="GO" id="GO:0061630">
    <property type="term" value="F:ubiquitin protein ligase activity"/>
    <property type="evidence" value="ECO:0007669"/>
    <property type="project" value="TreeGrafter"/>
</dbReference>
<dbReference type="CDD" id="cd20351">
    <property type="entry name" value="Rcat_RBR_HOIP"/>
    <property type="match status" value="1"/>
</dbReference>
<feature type="compositionally biased region" description="Acidic residues" evidence="8">
    <location>
        <begin position="594"/>
        <end position="609"/>
    </location>
</feature>
<dbReference type="PANTHER" id="PTHR16004:SF2">
    <property type="entry name" value="E3 UBIQUITIN-PROTEIN LIGASE LUBEL"/>
    <property type="match status" value="1"/>
</dbReference>
<keyword evidence="6" id="KW-0862">Zinc</keyword>
<evidence type="ECO:0000256" key="8">
    <source>
        <dbReference type="SAM" id="MobiDB-lite"/>
    </source>
</evidence>
<feature type="compositionally biased region" description="Low complexity" evidence="8">
    <location>
        <begin position="520"/>
        <end position="538"/>
    </location>
</feature>
<dbReference type="SUPFAM" id="SSF57850">
    <property type="entry name" value="RING/U-box"/>
    <property type="match status" value="2"/>
</dbReference>
<sequence>MTKDSNLDDTGSTSKIKKNESSSKLSDEKSNKDPISSNSILTNEIHSNSELNKLNSVTQSKEEEEYEQATPLNAKESKNENAKEKSKKSLITEKSNTDSLKQSIQKEDTLNDRNSKVTIQEESLQSEKISNTKLIPQEKESGKPESFKKQYGTQMVQSESKHHDNKIISTKEKSKTEPENSLPKPIGKEKDTKSSNKESNIQSEIKEPIPSTSKTNSSLTAVKQPTSDKTENQISLPNSNSNVNEVLSEISKDINSENETVYIEKTNVTNSSDNACSAVDKLNSSAGKADHAKMAINKDKHVSSTNKEQTTPIIDNMKLKTISSQPEEKRPSNDVSSSAASSQPEAKLLSNNATNDVSALNSNNIVAKDTNEPKSSLSTEKKSPTKVTKKKVKVLNITNSSGESVSSNVSAPTSVDSNTSATSSGTGISHDIDETVSSPAVETNKTDTIESPATLEKVSPLSETNESLTDSKSQSSPEKIDTSVTDTDTPSPPISNETAEIRETESNSASSTQNIKHTSESNSASTSESGSTMTSETISKQHSNLTSQKSEDIISNISNSSSSSIDEGNHIDDSKKKETANRKSSPVLEKESSSSEDEEEESESSEDDQSNSLEPPSPVEALRNRFEGLMDGNRNATIGPIRPQSPYRRMSFRSTKAAIALERTRDTSVEKPWFSSKPVNEQKKPPPKRSIKQQLEIDRKVRKLVADRKVRTYRKAEVVVQLMDMNFDEEEALQAANECSTLEQAISFLQQECLLCTGHYSVSGMVSMIHCPHKACRECIRAYFTVQIRDRNIMELLCPFCNEPDIFDDDIAQDYFNHLDIMLKKLVDPEIHELFQRKLRDRVLMRDPSFRWCSQWEREHQGISCEAFAALKGATDPEAQAAGLAKLLTEDGIDCPMCHFRYALAKGGCMHFRCTQCQHDFCSGCSRPFKMGQKCGVSDFCGKLGLHAHHPRNCLFYLRDKEPQDLQRLLDLSGVKYDRDPPEGMDVKRTCQVMEQKETTDGMVDDCCGKEVEEGFAGLCRIHYVEYLGQLVNKNKVDPIQIFEIDDLELVLRRANIRLPYKRYRETDAQHREKLVALIEEELPLDKMDGS</sequence>
<keyword evidence="5" id="KW-0833">Ubl conjugation pathway</keyword>
<dbReference type="PROSITE" id="PS50089">
    <property type="entry name" value="ZF_RING_2"/>
    <property type="match status" value="1"/>
</dbReference>
<feature type="compositionally biased region" description="Polar residues" evidence="8">
    <location>
        <begin position="506"/>
        <end position="516"/>
    </location>
</feature>
<evidence type="ECO:0000256" key="7">
    <source>
        <dbReference type="PROSITE-ProRule" id="PRU00175"/>
    </source>
</evidence>
<feature type="compositionally biased region" description="Basic and acidic residues" evidence="8">
    <location>
        <begin position="17"/>
        <end position="32"/>
    </location>
</feature>
<keyword evidence="12" id="KW-1185">Reference proteome</keyword>
<dbReference type="AlphaFoldDB" id="A0AAV4XGK5"/>
<gene>
    <name evidence="11" type="primary">Rnf31</name>
    <name evidence="11" type="ORF">CEXT_31201</name>
</gene>
<feature type="compositionally biased region" description="Polar residues" evidence="8">
    <location>
        <begin position="411"/>
        <end position="427"/>
    </location>
</feature>
<dbReference type="EMBL" id="BPLR01017769">
    <property type="protein sequence ID" value="GIY94326.1"/>
    <property type="molecule type" value="Genomic_DNA"/>
</dbReference>
<dbReference type="InterPro" id="IPR047542">
    <property type="entry name" value="Rcat_RBR_RNF31-like"/>
</dbReference>
<evidence type="ECO:0000259" key="10">
    <source>
        <dbReference type="PROSITE" id="PS51873"/>
    </source>
</evidence>
<feature type="compositionally biased region" description="Basic and acidic residues" evidence="8">
    <location>
        <begin position="136"/>
        <end position="148"/>
    </location>
</feature>
<dbReference type="InterPro" id="IPR041031">
    <property type="entry name" value="RNF31_C"/>
</dbReference>
<feature type="compositionally biased region" description="Polar residues" evidence="8">
    <location>
        <begin position="303"/>
        <end position="313"/>
    </location>
</feature>
<feature type="compositionally biased region" description="Polar residues" evidence="8">
    <location>
        <begin position="461"/>
        <end position="477"/>
    </location>
</feature>
<feature type="compositionally biased region" description="Basic and acidic residues" evidence="8">
    <location>
        <begin position="75"/>
        <end position="84"/>
    </location>
</feature>
<evidence type="ECO:0000313" key="12">
    <source>
        <dbReference type="Proteomes" id="UP001054945"/>
    </source>
</evidence>
<feature type="region of interest" description="Disordered" evidence="8">
    <location>
        <begin position="1"/>
        <end position="243"/>
    </location>
</feature>
<evidence type="ECO:0000256" key="1">
    <source>
        <dbReference type="ARBA" id="ARBA00022679"/>
    </source>
</evidence>
<proteinExistence type="predicted"/>
<comment type="caution">
    <text evidence="11">The sequence shown here is derived from an EMBL/GenBank/DDBJ whole genome shotgun (WGS) entry which is preliminary data.</text>
</comment>
<dbReference type="InterPro" id="IPR044066">
    <property type="entry name" value="TRIAD_supradom"/>
</dbReference>
<dbReference type="InterPro" id="IPR013083">
    <property type="entry name" value="Znf_RING/FYVE/PHD"/>
</dbReference>
<dbReference type="Pfam" id="PF22191">
    <property type="entry name" value="IBR_1"/>
    <property type="match status" value="1"/>
</dbReference>
<reference evidence="11 12" key="1">
    <citation type="submission" date="2021-06" db="EMBL/GenBank/DDBJ databases">
        <title>Caerostris extrusa draft genome.</title>
        <authorList>
            <person name="Kono N."/>
            <person name="Arakawa K."/>
        </authorList>
    </citation>
    <scope>NUCLEOTIDE SEQUENCE [LARGE SCALE GENOMIC DNA]</scope>
</reference>
<protein>
    <submittedName>
        <fullName evidence="11">E3 ubiquitin-protein ligase RNF31</fullName>
    </submittedName>
</protein>
<evidence type="ECO:0000313" key="11">
    <source>
        <dbReference type="EMBL" id="GIY94326.1"/>
    </source>
</evidence>
<dbReference type="GO" id="GO:0071797">
    <property type="term" value="C:LUBAC complex"/>
    <property type="evidence" value="ECO:0007669"/>
    <property type="project" value="InterPro"/>
</dbReference>
<feature type="compositionally biased region" description="Low complexity" evidence="8">
    <location>
        <begin position="399"/>
        <end position="410"/>
    </location>
</feature>
<feature type="compositionally biased region" description="Low complexity" evidence="8">
    <location>
        <begin position="553"/>
        <end position="566"/>
    </location>
</feature>
<dbReference type="Pfam" id="PF18091">
    <property type="entry name" value="E3_UbLigase_RBR"/>
    <property type="match status" value="1"/>
</dbReference>
<evidence type="ECO:0000256" key="2">
    <source>
        <dbReference type="ARBA" id="ARBA00022723"/>
    </source>
</evidence>
<keyword evidence="1" id="KW-0808">Transferase</keyword>
<dbReference type="GO" id="GO:1990450">
    <property type="term" value="F:linear polyubiquitin binding"/>
    <property type="evidence" value="ECO:0007669"/>
    <property type="project" value="TreeGrafter"/>
</dbReference>
<accession>A0AAV4XGK5</accession>
<feature type="compositionally biased region" description="Polar residues" evidence="8">
    <location>
        <begin position="33"/>
        <end position="59"/>
    </location>
</feature>
<feature type="compositionally biased region" description="Basic and acidic residues" evidence="8">
    <location>
        <begin position="159"/>
        <end position="178"/>
    </location>
</feature>
<evidence type="ECO:0000259" key="9">
    <source>
        <dbReference type="PROSITE" id="PS50089"/>
    </source>
</evidence>
<keyword evidence="3" id="KW-0677">Repeat</keyword>
<feature type="compositionally biased region" description="Polar residues" evidence="8">
    <location>
        <begin position="116"/>
        <end position="134"/>
    </location>
</feature>
<dbReference type="Gene3D" id="3.30.40.10">
    <property type="entry name" value="Zinc/RING finger domain, C3HC4 (zinc finger)"/>
    <property type="match status" value="1"/>
</dbReference>
<feature type="compositionally biased region" description="Basic and acidic residues" evidence="8">
    <location>
        <begin position="186"/>
        <end position="196"/>
    </location>
</feature>
<feature type="compositionally biased region" description="Polar residues" evidence="8">
    <location>
        <begin position="210"/>
        <end position="225"/>
    </location>
</feature>
<feature type="domain" description="RING-type" evidence="9">
    <location>
        <begin position="753"/>
        <end position="802"/>
    </location>
</feature>
<organism evidence="11 12">
    <name type="scientific">Caerostris extrusa</name>
    <name type="common">Bark spider</name>
    <name type="synonym">Caerostris bankana</name>
    <dbReference type="NCBI Taxonomy" id="172846"/>
    <lineage>
        <taxon>Eukaryota</taxon>
        <taxon>Metazoa</taxon>
        <taxon>Ecdysozoa</taxon>
        <taxon>Arthropoda</taxon>
        <taxon>Chelicerata</taxon>
        <taxon>Arachnida</taxon>
        <taxon>Araneae</taxon>
        <taxon>Araneomorphae</taxon>
        <taxon>Entelegynae</taxon>
        <taxon>Araneoidea</taxon>
        <taxon>Araneidae</taxon>
        <taxon>Caerostris</taxon>
    </lineage>
</organism>
<feature type="compositionally biased region" description="Basic and acidic residues" evidence="8">
    <location>
        <begin position="288"/>
        <end position="302"/>
    </location>
</feature>
<feature type="region of interest" description="Disordered" evidence="8">
    <location>
        <begin position="283"/>
        <end position="650"/>
    </location>
</feature>
<dbReference type="GO" id="GO:0097039">
    <property type="term" value="P:protein linear polyubiquitination"/>
    <property type="evidence" value="ECO:0007669"/>
    <property type="project" value="TreeGrafter"/>
</dbReference>
<feature type="compositionally biased region" description="Polar residues" evidence="8">
    <location>
        <begin position="349"/>
        <end position="365"/>
    </location>
</feature>
<keyword evidence="2" id="KW-0479">Metal-binding</keyword>
<feature type="compositionally biased region" description="Polar residues" evidence="8">
    <location>
        <begin position="92"/>
        <end position="103"/>
    </location>
</feature>